<evidence type="ECO:0000313" key="1">
    <source>
        <dbReference type="EMBL" id="OGM59710.1"/>
    </source>
</evidence>
<dbReference type="EMBL" id="MGHA01000028">
    <property type="protein sequence ID" value="OGM59710.1"/>
    <property type="molecule type" value="Genomic_DNA"/>
</dbReference>
<comment type="caution">
    <text evidence="1">The sequence shown here is derived from an EMBL/GenBank/DDBJ whole genome shotgun (WGS) entry which is preliminary data.</text>
</comment>
<organism evidence="1 2">
    <name type="scientific">Candidatus Woesebacteria bacterium RIFCSPLOWO2_01_FULL_37_19</name>
    <dbReference type="NCBI Taxonomy" id="1802514"/>
    <lineage>
        <taxon>Bacteria</taxon>
        <taxon>Candidatus Woeseibacteriota</taxon>
    </lineage>
</organism>
<name>A0A1F8B6Z4_9BACT</name>
<reference evidence="1 2" key="1">
    <citation type="journal article" date="2016" name="Nat. Commun.">
        <title>Thousands of microbial genomes shed light on interconnected biogeochemical processes in an aquifer system.</title>
        <authorList>
            <person name="Anantharaman K."/>
            <person name="Brown C.T."/>
            <person name="Hug L.A."/>
            <person name="Sharon I."/>
            <person name="Castelle C.J."/>
            <person name="Probst A.J."/>
            <person name="Thomas B.C."/>
            <person name="Singh A."/>
            <person name="Wilkins M.J."/>
            <person name="Karaoz U."/>
            <person name="Brodie E.L."/>
            <person name="Williams K.H."/>
            <person name="Hubbard S.S."/>
            <person name="Banfield J.F."/>
        </authorList>
    </citation>
    <scope>NUCLEOTIDE SEQUENCE [LARGE SCALE GENOMIC DNA]</scope>
</reference>
<dbReference type="AlphaFoldDB" id="A0A1F8B6Z4"/>
<dbReference type="STRING" id="1802514.A2955_03890"/>
<protein>
    <submittedName>
        <fullName evidence="1">Uncharacterized protein</fullName>
    </submittedName>
</protein>
<proteinExistence type="predicted"/>
<sequence length="274" mass="32054">MERIRAESINRKAVTNEGVLEMWNYYHLREYLLSLGRGKDFTESTDHYSESLELSSIWHGTYDRLRRNASNTQSEYVSIIGVDNQARQIVLQVIPVEGEDREIPSELNKEQRIKTREKGGADVILGDIHAHPEIYEWQYGNQKGKFSHIGSFSVPDFWSIIGPSHDYLMGLVHGDENFLAFRTRESGEMDGLTYLPFFKRNRDSFIKFWYTKRGMTYLPKEKAIVRLNLQGEKGRIDDIELLNLNLDIARKHHLVIYRGKENETLRRIFPETNV</sequence>
<dbReference type="Proteomes" id="UP000177501">
    <property type="component" value="Unassembled WGS sequence"/>
</dbReference>
<accession>A0A1F8B6Z4</accession>
<evidence type="ECO:0000313" key="2">
    <source>
        <dbReference type="Proteomes" id="UP000177501"/>
    </source>
</evidence>
<gene>
    <name evidence="1" type="ORF">A2955_03890</name>
</gene>